<evidence type="ECO:0000256" key="1">
    <source>
        <dbReference type="SAM" id="MobiDB-lite"/>
    </source>
</evidence>
<accession>A0A3M7QF28</accession>
<proteinExistence type="predicted"/>
<gene>
    <name evidence="2" type="ORF">BpHYR1_006013</name>
</gene>
<feature type="compositionally biased region" description="Polar residues" evidence="1">
    <location>
        <begin position="16"/>
        <end position="26"/>
    </location>
</feature>
<organism evidence="2 3">
    <name type="scientific">Brachionus plicatilis</name>
    <name type="common">Marine rotifer</name>
    <name type="synonym">Brachionus muelleri</name>
    <dbReference type="NCBI Taxonomy" id="10195"/>
    <lineage>
        <taxon>Eukaryota</taxon>
        <taxon>Metazoa</taxon>
        <taxon>Spiralia</taxon>
        <taxon>Gnathifera</taxon>
        <taxon>Rotifera</taxon>
        <taxon>Eurotatoria</taxon>
        <taxon>Monogononta</taxon>
        <taxon>Pseudotrocha</taxon>
        <taxon>Ploima</taxon>
        <taxon>Brachionidae</taxon>
        <taxon>Brachionus</taxon>
    </lineage>
</organism>
<evidence type="ECO:0000313" key="2">
    <source>
        <dbReference type="EMBL" id="RNA09568.1"/>
    </source>
</evidence>
<keyword evidence="3" id="KW-1185">Reference proteome</keyword>
<dbReference type="AlphaFoldDB" id="A0A3M7QF28"/>
<evidence type="ECO:0000313" key="3">
    <source>
        <dbReference type="Proteomes" id="UP000276133"/>
    </source>
</evidence>
<name>A0A3M7QF28_BRAPC</name>
<dbReference type="EMBL" id="REGN01006440">
    <property type="protein sequence ID" value="RNA09568.1"/>
    <property type="molecule type" value="Genomic_DNA"/>
</dbReference>
<comment type="caution">
    <text evidence="2">The sequence shown here is derived from an EMBL/GenBank/DDBJ whole genome shotgun (WGS) entry which is preliminary data.</text>
</comment>
<protein>
    <submittedName>
        <fullName evidence="2">Uncharacterized protein</fullName>
    </submittedName>
</protein>
<sequence length="254" mass="29832">MITECAENNGEGEVTVDSNATETENNYNEQTRADLYVLELKDKLNEVFNCVQTITNSKVEKSKYYYDRNIKPSEYKEESLFEPCMNFEFIFEVRRKDFSKSALLRKIVKCEWNLEKMSLEPNPLSQSNRLSRSTINSGVVEKHSTIQVNRGRKSKTRRLSKPAFISGTLRKICGEARRTYKLLFKIDRRTITNPVDQQDKSLNENCHNLHENQDKPLKLSRNPQVIKRLFQINTWQIKWSIGREILAKVFDLRN</sequence>
<feature type="region of interest" description="Disordered" evidence="1">
    <location>
        <begin position="1"/>
        <end position="26"/>
    </location>
</feature>
<dbReference type="Proteomes" id="UP000276133">
    <property type="component" value="Unassembled WGS sequence"/>
</dbReference>
<reference evidence="2 3" key="1">
    <citation type="journal article" date="2018" name="Sci. Rep.">
        <title>Genomic signatures of local adaptation to the degree of environmental predictability in rotifers.</title>
        <authorList>
            <person name="Franch-Gras L."/>
            <person name="Hahn C."/>
            <person name="Garcia-Roger E.M."/>
            <person name="Carmona M.J."/>
            <person name="Serra M."/>
            <person name="Gomez A."/>
        </authorList>
    </citation>
    <scope>NUCLEOTIDE SEQUENCE [LARGE SCALE GENOMIC DNA]</scope>
    <source>
        <strain evidence="2">HYR1</strain>
    </source>
</reference>